<reference evidence="1 2" key="1">
    <citation type="submission" date="2022-01" db="EMBL/GenBank/DDBJ databases">
        <title>Whole genome-based taxonomy of the Shewanellaceae.</title>
        <authorList>
            <person name="Martin-Rodriguez A.J."/>
        </authorList>
    </citation>
    <scope>NUCLEOTIDE SEQUENCE [LARGE SCALE GENOMIC DNA]</scope>
    <source>
        <strain evidence="1 2">DSM 17177</strain>
    </source>
</reference>
<dbReference type="Proteomes" id="UP001203423">
    <property type="component" value="Unassembled WGS sequence"/>
</dbReference>
<proteinExistence type="predicted"/>
<name>A0ABT0L930_9GAMM</name>
<evidence type="ECO:0000313" key="2">
    <source>
        <dbReference type="Proteomes" id="UP001203423"/>
    </source>
</evidence>
<dbReference type="EMBL" id="JAKIKS010000019">
    <property type="protein sequence ID" value="MCL1124217.1"/>
    <property type="molecule type" value="Genomic_DNA"/>
</dbReference>
<gene>
    <name evidence="1" type="ORF">L2764_06930</name>
</gene>
<accession>A0ABT0L930</accession>
<dbReference type="RefSeq" id="WP_248939525.1">
    <property type="nucleotide sequence ID" value="NZ_JAKIKS010000019.1"/>
</dbReference>
<protein>
    <submittedName>
        <fullName evidence="1">Uncharacterized protein</fullName>
    </submittedName>
</protein>
<keyword evidence="2" id="KW-1185">Reference proteome</keyword>
<comment type="caution">
    <text evidence="1">The sequence shown here is derived from an EMBL/GenBank/DDBJ whole genome shotgun (WGS) entry which is preliminary data.</text>
</comment>
<organism evidence="1 2">
    <name type="scientific">Shewanella surugensis</name>
    <dbReference type="NCBI Taxonomy" id="212020"/>
    <lineage>
        <taxon>Bacteria</taxon>
        <taxon>Pseudomonadati</taxon>
        <taxon>Pseudomonadota</taxon>
        <taxon>Gammaproteobacteria</taxon>
        <taxon>Alteromonadales</taxon>
        <taxon>Shewanellaceae</taxon>
        <taxon>Shewanella</taxon>
    </lineage>
</organism>
<sequence>MSIKTLRSELTIWGRYWRGQEYGGGYGSRSACDKLGEIRIESSASVEQKVPDHVYQYDQQIEHLSQDCRRALRVRYICKKNWALVGFDSEKSYMYWLRRAEGELLI</sequence>
<evidence type="ECO:0000313" key="1">
    <source>
        <dbReference type="EMBL" id="MCL1124217.1"/>
    </source>
</evidence>